<proteinExistence type="evidence at transcript level"/>
<sequence>MPMCPSPPPPPPPPPPPTGPSPSCCPGSSATGAGKFMKCSPLGTLPRYTAAAAAAALPICGNVQIDSPLPPLEAAPPCGALLLGTIHTVPGIWLCVYPAICCWYCCCCCCISCSHRLFLDISAAAAAAAADGDGCTSRPTLPEKLSSRGDGDDDDEAGPSGGKPRPTTRSHASARPPNRAAALVGLGNKGAPRRWGGAENEEPEERREMLREVKLAGMVPVPVAAITAGSACCSSHSMVSPSVLCPSSRVSWNTRAAHSAGIRMRRPLPSTLVCRSLVELRLGAAFRTCAASPPAPDPFPLPPPADVPTAAELEHGCSSFFSRSWRGKLGRWPPPPPSPATSMVT</sequence>
<reference evidence="2" key="3">
    <citation type="submission" date="2012-06" db="EMBL/GenBank/DDBJ databases">
        <authorList>
            <person name="Yu Y."/>
            <person name="Currie J."/>
            <person name="Lomeli R."/>
            <person name="Angelova A."/>
            <person name="Collura K."/>
            <person name="Wissotski M."/>
            <person name="Campos D."/>
            <person name="Kudrna D."/>
            <person name="Golser W."/>
            <person name="Ashely E."/>
            <person name="Descour A."/>
            <person name="Fernandes J."/>
            <person name="Soderlund C."/>
            <person name="Walbot V."/>
        </authorList>
    </citation>
    <scope>NUCLEOTIDE SEQUENCE</scope>
    <source>
        <strain evidence="2">B73</strain>
    </source>
</reference>
<evidence type="ECO:0000256" key="1">
    <source>
        <dbReference type="SAM" id="MobiDB-lite"/>
    </source>
</evidence>
<feature type="compositionally biased region" description="Pro residues" evidence="1">
    <location>
        <begin position="1"/>
        <end position="20"/>
    </location>
</feature>
<reference evidence="3" key="5">
    <citation type="submission" date="2021-05" db="UniProtKB">
        <authorList>
            <consortium name="EnsemblPlants"/>
        </authorList>
    </citation>
    <scope>IDENTIFICATION</scope>
    <source>
        <strain evidence="3">cv. B73</strain>
    </source>
</reference>
<keyword evidence="4" id="KW-1185">Reference proteome</keyword>
<feature type="region of interest" description="Disordered" evidence="1">
    <location>
        <begin position="1"/>
        <end position="27"/>
    </location>
</feature>
<dbReference type="EnsemblPlants" id="Zm00001eb194490_T001">
    <property type="protein sequence ID" value="Zm00001eb194490_P001"/>
    <property type="gene ID" value="Zm00001eb194490"/>
</dbReference>
<organism evidence="2">
    <name type="scientific">Zea mays</name>
    <name type="common">Maize</name>
    <dbReference type="NCBI Taxonomy" id="4577"/>
    <lineage>
        <taxon>Eukaryota</taxon>
        <taxon>Viridiplantae</taxon>
        <taxon>Streptophyta</taxon>
        <taxon>Embryophyta</taxon>
        <taxon>Tracheophyta</taxon>
        <taxon>Spermatophyta</taxon>
        <taxon>Magnoliopsida</taxon>
        <taxon>Liliopsida</taxon>
        <taxon>Poales</taxon>
        <taxon>Poaceae</taxon>
        <taxon>PACMAD clade</taxon>
        <taxon>Panicoideae</taxon>
        <taxon>Andropogonodae</taxon>
        <taxon>Andropogoneae</taxon>
        <taxon>Tripsacinae</taxon>
        <taxon>Zea</taxon>
    </lineage>
</organism>
<feature type="region of interest" description="Disordered" evidence="1">
    <location>
        <begin position="132"/>
        <end position="207"/>
    </location>
</feature>
<accession>C4J0P5</accession>
<dbReference type="EMBL" id="BT084392">
    <property type="protein sequence ID" value="ACR34745.1"/>
    <property type="molecule type" value="mRNA"/>
</dbReference>
<reference evidence="4" key="2">
    <citation type="journal article" date="2009" name="Science">
        <title>The B73 maize genome: complexity, diversity, and dynamics.</title>
        <authorList>
            <person name="Schnable P.S."/>
            <person name="Ware D."/>
            <person name="Fulton R.S."/>
            <person name="Stein J.C."/>
            <person name="Wei F."/>
            <person name="Pasternak S."/>
            <person name="Liang C."/>
            <person name="Zhang J."/>
            <person name="Fulton L."/>
            <person name="Graves T.A."/>
            <person name="Minx P."/>
            <person name="Reily A.D."/>
            <person name="Courtney L."/>
            <person name="Kruchowski S.S."/>
            <person name="Tomlinson C."/>
            <person name="Strong C."/>
            <person name="Delehaunty K."/>
            <person name="Fronick C."/>
            <person name="Courtney B."/>
            <person name="Rock S.M."/>
            <person name="Belter E."/>
            <person name="Du F."/>
            <person name="Kim K."/>
            <person name="Abbott R.M."/>
            <person name="Cotton M."/>
            <person name="Levy A."/>
            <person name="Marchetto P."/>
            <person name="Ochoa K."/>
            <person name="Jackson S.M."/>
            <person name="Gillam B."/>
            <person name="Chen W."/>
            <person name="Yan L."/>
            <person name="Higginbotham J."/>
            <person name="Cardenas M."/>
            <person name="Waligorski J."/>
            <person name="Applebaum E."/>
            <person name="Phelps L."/>
            <person name="Falcone J."/>
            <person name="Kanchi K."/>
            <person name="Thane T."/>
            <person name="Scimone A."/>
            <person name="Thane N."/>
            <person name="Henke J."/>
            <person name="Wang T."/>
            <person name="Ruppert J."/>
            <person name="Shah N."/>
            <person name="Rotter K."/>
            <person name="Hodges J."/>
            <person name="Ingenthron E."/>
            <person name="Cordes M."/>
            <person name="Kohlberg S."/>
            <person name="Sgro J."/>
            <person name="Delgado B."/>
            <person name="Mead K."/>
            <person name="Chinwalla A."/>
            <person name="Leonard S."/>
            <person name="Crouse K."/>
            <person name="Collura K."/>
            <person name="Kudrna D."/>
            <person name="Currie J."/>
            <person name="He R."/>
            <person name="Angelova A."/>
            <person name="Rajasekar S."/>
            <person name="Mueller T."/>
            <person name="Lomeli R."/>
            <person name="Scara G."/>
            <person name="Ko A."/>
            <person name="Delaney K."/>
            <person name="Wissotski M."/>
            <person name="Lopez G."/>
            <person name="Campos D."/>
            <person name="Braidotti M."/>
            <person name="Ashley E."/>
            <person name="Golser W."/>
            <person name="Kim H."/>
            <person name="Lee S."/>
            <person name="Lin J."/>
            <person name="Dujmic Z."/>
            <person name="Kim W."/>
            <person name="Talag J."/>
            <person name="Zuccolo A."/>
            <person name="Fan C."/>
            <person name="Sebastian A."/>
            <person name="Kramer M."/>
            <person name="Spiegel L."/>
            <person name="Nascimento L."/>
            <person name="Zutavern T."/>
            <person name="Miller B."/>
            <person name="Ambroise C."/>
            <person name="Muller S."/>
            <person name="Spooner W."/>
            <person name="Narechania A."/>
            <person name="Ren L."/>
            <person name="Wei S."/>
            <person name="Kumari S."/>
            <person name="Faga B."/>
            <person name="Levy M.J."/>
            <person name="McMahan L."/>
            <person name="Van Buren P."/>
            <person name="Vaughn M.W."/>
            <person name="Ying K."/>
            <person name="Yeh C.-T."/>
            <person name="Emrich S.J."/>
            <person name="Jia Y."/>
            <person name="Kalyanaraman A."/>
            <person name="Hsia A.-P."/>
            <person name="Barbazuk W.B."/>
            <person name="Baucom R.S."/>
            <person name="Brutnell T.P."/>
            <person name="Carpita N.C."/>
            <person name="Chaparro C."/>
            <person name="Chia J.-M."/>
            <person name="Deragon J.-M."/>
            <person name="Estill J.C."/>
            <person name="Fu Y."/>
            <person name="Jeddeloh J.A."/>
            <person name="Han Y."/>
            <person name="Lee H."/>
            <person name="Li P."/>
            <person name="Lisch D.R."/>
            <person name="Liu S."/>
            <person name="Liu Z."/>
            <person name="Nagel D.H."/>
            <person name="McCann M.C."/>
            <person name="SanMiguel P."/>
            <person name="Myers A.M."/>
            <person name="Nettleton D."/>
            <person name="Nguyen J."/>
            <person name="Penning B.W."/>
            <person name="Ponnala L."/>
            <person name="Schneider K.L."/>
            <person name="Schwartz D.C."/>
            <person name="Sharma A."/>
            <person name="Soderlund C."/>
            <person name="Springer N.M."/>
            <person name="Sun Q."/>
            <person name="Wang H."/>
            <person name="Waterman M."/>
            <person name="Westerman R."/>
            <person name="Wolfgruber T.K."/>
            <person name="Yang L."/>
            <person name="Yu Y."/>
            <person name="Zhang L."/>
            <person name="Zhou S."/>
            <person name="Zhu Q."/>
            <person name="Bennetzen J.L."/>
            <person name="Dawe R.K."/>
            <person name="Jiang J."/>
            <person name="Jiang N."/>
            <person name="Presting G.G."/>
            <person name="Wessler S.R."/>
            <person name="Aluru S."/>
            <person name="Martienssen R.A."/>
            <person name="Clifton S.W."/>
            <person name="McCombie W.R."/>
            <person name="Wing R.A."/>
            <person name="Wilson R.K."/>
        </authorList>
    </citation>
    <scope>NUCLEOTIDE SEQUENCE [LARGE SCALE GENOMIC DNA]</scope>
    <source>
        <strain evidence="4">cv. B73</strain>
    </source>
</reference>
<dbReference type="Gramene" id="Zm00001eb194490_T001">
    <property type="protein sequence ID" value="Zm00001eb194490_P001"/>
    <property type="gene ID" value="Zm00001eb194490"/>
</dbReference>
<evidence type="ECO:0000313" key="2">
    <source>
        <dbReference type="EMBL" id="ACR34745.1"/>
    </source>
</evidence>
<name>C4J0P5_MAIZE</name>
<protein>
    <submittedName>
        <fullName evidence="2 3">Uncharacterized protein</fullName>
    </submittedName>
</protein>
<evidence type="ECO:0000313" key="4">
    <source>
        <dbReference type="Proteomes" id="UP000007305"/>
    </source>
</evidence>
<reference evidence="2" key="1">
    <citation type="journal article" date="2009" name="PLoS Genet.">
        <title>Sequencing, mapping, and analysis of 27,455 maize full-length cDNAs.</title>
        <authorList>
            <person name="Soderlund C."/>
            <person name="Descour A."/>
            <person name="Kudrna D."/>
            <person name="Bomhoff M."/>
            <person name="Boyd L."/>
            <person name="Currie J."/>
            <person name="Angelova A."/>
            <person name="Collura K."/>
            <person name="Wissotski M."/>
            <person name="Ashley E."/>
            <person name="Morrow D."/>
            <person name="Fernandes J."/>
            <person name="Walbot V."/>
            <person name="Yu Y."/>
        </authorList>
    </citation>
    <scope>NUCLEOTIDE SEQUENCE</scope>
    <source>
        <strain evidence="2">B73</strain>
    </source>
</reference>
<evidence type="ECO:0000313" key="3">
    <source>
        <dbReference type="EnsemblPlants" id="Zm00001eb194490_P001"/>
    </source>
</evidence>
<dbReference type="AlphaFoldDB" id="C4J0P5"/>
<dbReference type="Proteomes" id="UP000007305">
    <property type="component" value="Chromosome 4"/>
</dbReference>
<reference evidence="3" key="4">
    <citation type="submission" date="2019-07" db="EMBL/GenBank/DDBJ databases">
        <authorList>
            <person name="Seetharam A."/>
            <person name="Woodhouse M."/>
            <person name="Cannon E."/>
        </authorList>
    </citation>
    <scope>NUCLEOTIDE SEQUENCE [LARGE SCALE GENOMIC DNA]</scope>
    <source>
        <strain evidence="3">cv. B73</strain>
    </source>
</reference>